<sequence>MQDRAMLDPKTLQAMDSAAMAEVPNRMLAELVTKNHQLQPSRWSPRAPMNAVFGLQNVQLDSGRS</sequence>
<keyword evidence="2" id="KW-1185">Reference proteome</keyword>
<accession>A0A096G0I1</accession>
<protein>
    <submittedName>
        <fullName evidence="1">Uncharacterized protein</fullName>
    </submittedName>
</protein>
<dbReference type="Proteomes" id="UP000029549">
    <property type="component" value="Unassembled WGS sequence"/>
</dbReference>
<organism evidence="1 2">
    <name type="scientific">Comamonas thiooxydans</name>
    <dbReference type="NCBI Taxonomy" id="363952"/>
    <lineage>
        <taxon>Bacteria</taxon>
        <taxon>Pseudomonadati</taxon>
        <taxon>Pseudomonadota</taxon>
        <taxon>Betaproteobacteria</taxon>
        <taxon>Burkholderiales</taxon>
        <taxon>Comamonadaceae</taxon>
        <taxon>Comamonas</taxon>
    </lineage>
</organism>
<gene>
    <name evidence="1" type="ORF">P608_16210</name>
</gene>
<evidence type="ECO:0000313" key="1">
    <source>
        <dbReference type="EMBL" id="KGH09922.1"/>
    </source>
</evidence>
<dbReference type="EMBL" id="AWTP01000119">
    <property type="protein sequence ID" value="KGH09922.1"/>
    <property type="molecule type" value="Genomic_DNA"/>
</dbReference>
<proteinExistence type="predicted"/>
<reference evidence="1 2" key="1">
    <citation type="submission" date="2013-09" db="EMBL/GenBank/DDBJ databases">
        <title>High correlation between genotypes and phenotypes of environmental bacteria Comamonas testosteroni strains.</title>
        <authorList>
            <person name="Liu L."/>
            <person name="Zhu W."/>
            <person name="Xia X."/>
            <person name="Xu B."/>
            <person name="Luo M."/>
            <person name="Wang G."/>
        </authorList>
    </citation>
    <scope>NUCLEOTIDE SEQUENCE [LARGE SCALE GENOMIC DNA]</scope>
    <source>
        <strain evidence="1 2">DF2</strain>
    </source>
</reference>
<name>A0A096G0I1_9BURK</name>
<dbReference type="AlphaFoldDB" id="A0A096G0I1"/>
<evidence type="ECO:0000313" key="2">
    <source>
        <dbReference type="Proteomes" id="UP000029549"/>
    </source>
</evidence>
<comment type="caution">
    <text evidence="1">The sequence shown here is derived from an EMBL/GenBank/DDBJ whole genome shotgun (WGS) entry which is preliminary data.</text>
</comment>